<evidence type="ECO:0000256" key="4">
    <source>
        <dbReference type="ARBA" id="ARBA00023224"/>
    </source>
</evidence>
<keyword evidence="7" id="KW-0812">Transmembrane</keyword>
<feature type="domain" description="HAMP" evidence="9">
    <location>
        <begin position="206"/>
        <end position="259"/>
    </location>
</feature>
<feature type="transmembrane region" description="Helical" evidence="7">
    <location>
        <begin position="184"/>
        <end position="204"/>
    </location>
</feature>
<organism evidence="10 11">
    <name type="scientific">Sutcliffiella tianshenii</name>
    <dbReference type="NCBI Taxonomy" id="1463404"/>
    <lineage>
        <taxon>Bacteria</taxon>
        <taxon>Bacillati</taxon>
        <taxon>Bacillota</taxon>
        <taxon>Bacilli</taxon>
        <taxon>Bacillales</taxon>
        <taxon>Bacillaceae</taxon>
        <taxon>Sutcliffiella</taxon>
    </lineage>
</organism>
<evidence type="ECO:0000313" key="10">
    <source>
        <dbReference type="EMBL" id="MBM7618714.1"/>
    </source>
</evidence>
<keyword evidence="3 7" id="KW-0472">Membrane</keyword>
<dbReference type="Gene3D" id="6.10.340.10">
    <property type="match status" value="1"/>
</dbReference>
<evidence type="ECO:0000256" key="6">
    <source>
        <dbReference type="PROSITE-ProRule" id="PRU00284"/>
    </source>
</evidence>
<keyword evidence="11" id="KW-1185">Reference proteome</keyword>
<dbReference type="SMART" id="SM00283">
    <property type="entry name" value="MA"/>
    <property type="match status" value="1"/>
</dbReference>
<evidence type="ECO:0000256" key="2">
    <source>
        <dbReference type="ARBA" id="ARBA00022475"/>
    </source>
</evidence>
<dbReference type="PRINTS" id="PR00260">
    <property type="entry name" value="CHEMTRNSDUCR"/>
</dbReference>
<gene>
    <name evidence="10" type="ORF">JOC95_000556</name>
</gene>
<keyword evidence="2" id="KW-1003">Cell membrane</keyword>
<evidence type="ECO:0000313" key="11">
    <source>
        <dbReference type="Proteomes" id="UP000737402"/>
    </source>
</evidence>
<dbReference type="Gene3D" id="1.10.287.950">
    <property type="entry name" value="Methyl-accepting chemotaxis protein"/>
    <property type="match status" value="1"/>
</dbReference>
<dbReference type="SUPFAM" id="SSF58104">
    <property type="entry name" value="Methyl-accepting chemotaxis protein (MCP) signaling domain"/>
    <property type="match status" value="1"/>
</dbReference>
<keyword evidence="4 6" id="KW-0807">Transducer</keyword>
<evidence type="ECO:0000256" key="1">
    <source>
        <dbReference type="ARBA" id="ARBA00004236"/>
    </source>
</evidence>
<dbReference type="InterPro" id="IPR003660">
    <property type="entry name" value="HAMP_dom"/>
</dbReference>
<dbReference type="PROSITE" id="PS50111">
    <property type="entry name" value="CHEMOTAXIS_TRANSDUC_2"/>
    <property type="match status" value="1"/>
</dbReference>
<sequence length="565" mass="62841">MMGSMRKRLLVLTVLLAAIGVAASIVIWMSSMQVKKSVNEMEELTELNERYFELVQSYQSTLTDMYFVVSNGYSKKHVEGIEKNLLGTEEKLANFEPYFKEYEELGQLKQYFVVSHETLSKQYLLISDVSNAANMDRLRIQTSEELAKARNQVERANVTGMEFLQTFNDENRQEIQAQVGSTEFWTLLSLLVVVIVPIFSLLTFRTAFNRGVNLLLERVGAYQQGDFTFTSKRSARKDEFGQVNHALTKMGQNIDQLMKGSLDANQRLQVVMQELLIGADQNLDKSALIKSKSEQVTEKVAMQYEGTAAISSVTEQASASTQEIYSIVDEMKRNLENMETLSKKGAQSVKAMFETMHHSSKETESIVSRFSQIKTSIDEAQSFLKGINEITTQTNLLALNASIEAARAGEAGKGFAVVAEEIRKLSSQTDLFSKEINLITGRIQEDANSVLVEFETFKETIDKTNDQNAASAQLFQDIAANSGTLLEQGTHITAAMEEISLGVNDIVNSVNDLVTSSSELTQQMGEVVNAADHQVAVSNSMKETVDVVKETAEDLASTIESINNR</sequence>
<name>A0ABS2NVR1_9BACI</name>
<proteinExistence type="inferred from homology"/>
<evidence type="ECO:0000256" key="5">
    <source>
        <dbReference type="ARBA" id="ARBA00029447"/>
    </source>
</evidence>
<evidence type="ECO:0000259" key="9">
    <source>
        <dbReference type="PROSITE" id="PS50885"/>
    </source>
</evidence>
<evidence type="ECO:0000259" key="8">
    <source>
        <dbReference type="PROSITE" id="PS50111"/>
    </source>
</evidence>
<comment type="caution">
    <text evidence="10">The sequence shown here is derived from an EMBL/GenBank/DDBJ whole genome shotgun (WGS) entry which is preliminary data.</text>
</comment>
<feature type="domain" description="Methyl-accepting transducer" evidence="8">
    <location>
        <begin position="278"/>
        <end position="514"/>
    </location>
</feature>
<accession>A0ABS2NVR1</accession>
<dbReference type="PROSITE" id="PS50885">
    <property type="entry name" value="HAMP"/>
    <property type="match status" value="1"/>
</dbReference>
<dbReference type="InterPro" id="IPR004089">
    <property type="entry name" value="MCPsignal_dom"/>
</dbReference>
<comment type="subcellular location">
    <subcellularLocation>
        <location evidence="1">Cell membrane</location>
    </subcellularLocation>
</comment>
<dbReference type="InterPro" id="IPR004090">
    <property type="entry name" value="Chemotax_Me-accpt_rcpt"/>
</dbReference>
<evidence type="ECO:0000256" key="3">
    <source>
        <dbReference type="ARBA" id="ARBA00023136"/>
    </source>
</evidence>
<evidence type="ECO:0000256" key="7">
    <source>
        <dbReference type="SAM" id="Phobius"/>
    </source>
</evidence>
<dbReference type="PANTHER" id="PTHR32089:SF114">
    <property type="entry name" value="METHYL-ACCEPTING CHEMOTAXIS PROTEIN MCPB"/>
    <property type="match status" value="1"/>
</dbReference>
<dbReference type="PANTHER" id="PTHR32089">
    <property type="entry name" value="METHYL-ACCEPTING CHEMOTAXIS PROTEIN MCPB"/>
    <property type="match status" value="1"/>
</dbReference>
<dbReference type="EMBL" id="JAFBED010000001">
    <property type="protein sequence ID" value="MBM7618714.1"/>
    <property type="molecule type" value="Genomic_DNA"/>
</dbReference>
<reference evidence="10 11" key="1">
    <citation type="submission" date="2021-01" db="EMBL/GenBank/DDBJ databases">
        <title>Genomic Encyclopedia of Type Strains, Phase IV (KMG-IV): sequencing the most valuable type-strain genomes for metagenomic binning, comparative biology and taxonomic classification.</title>
        <authorList>
            <person name="Goeker M."/>
        </authorList>
    </citation>
    <scope>NUCLEOTIDE SEQUENCE [LARGE SCALE GENOMIC DNA]</scope>
    <source>
        <strain evidence="10 11">DSM 25879</strain>
    </source>
</reference>
<dbReference type="Proteomes" id="UP000737402">
    <property type="component" value="Unassembled WGS sequence"/>
</dbReference>
<comment type="similarity">
    <text evidence="5">Belongs to the methyl-accepting chemotaxis (MCP) protein family.</text>
</comment>
<keyword evidence="7" id="KW-1133">Transmembrane helix</keyword>
<protein>
    <submittedName>
        <fullName evidence="10">Methyl-accepting chemotaxis protein</fullName>
    </submittedName>
</protein>
<dbReference type="Pfam" id="PF00015">
    <property type="entry name" value="MCPsignal"/>
    <property type="match status" value="1"/>
</dbReference>
<dbReference type="RefSeq" id="WP_204413130.1">
    <property type="nucleotide sequence ID" value="NZ_JAFBED010000001.1"/>
</dbReference>